<dbReference type="SUPFAM" id="SSF55729">
    <property type="entry name" value="Acyl-CoA N-acyltransferases (Nat)"/>
    <property type="match status" value="2"/>
</dbReference>
<dbReference type="EMBL" id="JH993935">
    <property type="protein sequence ID" value="ELQ75717.1"/>
    <property type="molecule type" value="Genomic_DNA"/>
</dbReference>
<dbReference type="Pfam" id="PF01233">
    <property type="entry name" value="NMT"/>
    <property type="match status" value="1"/>
</dbReference>
<dbReference type="EC" id="2.3.1.97" evidence="2 6"/>
<evidence type="ECO:0000256" key="2">
    <source>
        <dbReference type="ARBA" id="ARBA00012923"/>
    </source>
</evidence>
<dbReference type="InterPro" id="IPR000182">
    <property type="entry name" value="GNAT_dom"/>
</dbReference>
<evidence type="ECO:0000256" key="5">
    <source>
        <dbReference type="ARBA" id="ARBA00023315"/>
    </source>
</evidence>
<dbReference type="PROSITE" id="PS51186">
    <property type="entry name" value="GNAT"/>
    <property type="match status" value="1"/>
</dbReference>
<dbReference type="GO" id="GO:0004379">
    <property type="term" value="F:glycylpeptide N-tetradecanoyltransferase activity"/>
    <property type="evidence" value="ECO:0007669"/>
    <property type="project" value="UniProtKB-EC"/>
</dbReference>
<evidence type="ECO:0000313" key="11">
    <source>
        <dbReference type="Proteomes" id="UP000011185"/>
    </source>
</evidence>
<evidence type="ECO:0000313" key="10">
    <source>
        <dbReference type="EMBL" id="ELQ75717.1"/>
    </source>
</evidence>
<dbReference type="Proteomes" id="UP000011185">
    <property type="component" value="Unassembled WGS sequence"/>
</dbReference>
<dbReference type="OrthoDB" id="60315at2759"/>
<dbReference type="Gene3D" id="3.40.630.170">
    <property type="match status" value="1"/>
</dbReference>
<dbReference type="AlphaFoldDB" id="L7JYB3"/>
<comment type="function">
    <text evidence="6">Adds a myristoyl group to the N-terminal glycine residue of certain cellular proteins.</text>
</comment>
<organism evidence="10 11">
    <name type="scientific">Trachipleistophora hominis</name>
    <name type="common">Microsporidian parasite</name>
    <dbReference type="NCBI Taxonomy" id="72359"/>
    <lineage>
        <taxon>Eukaryota</taxon>
        <taxon>Fungi</taxon>
        <taxon>Fungi incertae sedis</taxon>
        <taxon>Microsporidia</taxon>
        <taxon>Pleistophoridae</taxon>
        <taxon>Trachipleistophora</taxon>
    </lineage>
</organism>
<sequence>VHQLTSILLLLLVVIYHRLTAVKFLPMTKEHKFWETQPVAIDASNTNITPLKGVRKTPLDLPFGLRFECAQPSEYRDIYAFLRDNYVEDDVGSFRLTYSYEFLCWEFGGKRTCPDYCVLVKDDHTIIGFVFAKEHDVVINGTKHVLASVNYLCIHKTFRNKNLAPLMITEIQRRVNMRGIACAIFTGALKLPFSICRAQYWHKILDCEYLASCKYINYFVGYKRLTSRRCRRARASDLAEIRRLNNELHTYALYEEFCTEMLACNERIMQFYVIEHDGVLQAFGSFYFLSSLAVKNEKEIKGAYLMHLVGPAKQELLAEMIDVACEQGAHVFNALAIANREGMFEDLKFLRGTGWLNYYFFNYSTLPMTSGEVSMVLF</sequence>
<evidence type="ECO:0000256" key="4">
    <source>
        <dbReference type="ARBA" id="ARBA00022679"/>
    </source>
</evidence>
<reference evidence="10 11" key="1">
    <citation type="journal article" date="2012" name="PLoS Pathog.">
        <title>The genome of the obligate intracellular parasite Trachipleistophora hominis: new insights into microsporidian genome dynamics and reductive evolution.</title>
        <authorList>
            <person name="Heinz E."/>
            <person name="Williams T.A."/>
            <person name="Nakjang S."/>
            <person name="Noel C.J."/>
            <person name="Swan D.C."/>
            <person name="Goldberg A.V."/>
            <person name="Harris S.R."/>
            <person name="Weinmaier T."/>
            <person name="Markert S."/>
            <person name="Becher D."/>
            <person name="Bernhardt J."/>
            <person name="Dagan T."/>
            <person name="Hacker C."/>
            <person name="Lucocq J.M."/>
            <person name="Schweder T."/>
            <person name="Rattei T."/>
            <person name="Hall N."/>
            <person name="Hirt R.P."/>
            <person name="Embley T.M."/>
        </authorList>
    </citation>
    <scope>NUCLEOTIDE SEQUENCE [LARGE SCALE GENOMIC DNA]</scope>
</reference>
<feature type="signal peptide" evidence="8">
    <location>
        <begin position="1"/>
        <end position="21"/>
    </location>
</feature>
<accession>L7JYB3</accession>
<dbReference type="FunCoup" id="L7JYB3">
    <property type="interactions" value="193"/>
</dbReference>
<protein>
    <recommendedName>
        <fullName evidence="3 6">Glycylpeptide N-tetradecanoyltransferase</fullName>
        <ecNumber evidence="2 6">2.3.1.97</ecNumber>
    </recommendedName>
</protein>
<name>L7JYB3_TRAHO</name>
<evidence type="ECO:0000259" key="9">
    <source>
        <dbReference type="PROSITE" id="PS51186"/>
    </source>
</evidence>
<feature type="domain" description="N-acetyltransferase" evidence="9">
    <location>
        <begin position="65"/>
        <end position="245"/>
    </location>
</feature>
<feature type="non-terminal residue" evidence="10">
    <location>
        <position position="1"/>
    </location>
</feature>
<dbReference type="PANTHER" id="PTHR11377:SF5">
    <property type="entry name" value="GLYCYLPEPTIDE N-TETRADECANOYLTRANSFERASE"/>
    <property type="match status" value="1"/>
</dbReference>
<evidence type="ECO:0000256" key="1">
    <source>
        <dbReference type="ARBA" id="ARBA00009469"/>
    </source>
</evidence>
<dbReference type="STRING" id="72359.L7JYB3"/>
<comment type="catalytic activity">
    <reaction evidence="6">
        <text>N-terminal glycyl-[protein] + tetradecanoyl-CoA = N-tetradecanoylglycyl-[protein] + CoA + H(+)</text>
        <dbReference type="Rhea" id="RHEA:15521"/>
        <dbReference type="Rhea" id="RHEA-COMP:12666"/>
        <dbReference type="Rhea" id="RHEA-COMP:12667"/>
        <dbReference type="ChEBI" id="CHEBI:15378"/>
        <dbReference type="ChEBI" id="CHEBI:57287"/>
        <dbReference type="ChEBI" id="CHEBI:57385"/>
        <dbReference type="ChEBI" id="CHEBI:64723"/>
        <dbReference type="ChEBI" id="CHEBI:133050"/>
        <dbReference type="EC" id="2.3.1.97"/>
    </reaction>
</comment>
<evidence type="ECO:0000256" key="8">
    <source>
        <dbReference type="SAM" id="SignalP"/>
    </source>
</evidence>
<keyword evidence="8" id="KW-0732">Signal</keyword>
<gene>
    <name evidence="10" type="ORF">THOM_1389</name>
</gene>
<evidence type="ECO:0000256" key="3">
    <source>
        <dbReference type="ARBA" id="ARBA00022240"/>
    </source>
</evidence>
<dbReference type="GO" id="GO:0005737">
    <property type="term" value="C:cytoplasm"/>
    <property type="evidence" value="ECO:0007669"/>
    <property type="project" value="TreeGrafter"/>
</dbReference>
<keyword evidence="5 6" id="KW-0012">Acyltransferase</keyword>
<evidence type="ECO:0000256" key="6">
    <source>
        <dbReference type="RuleBase" id="RU000586"/>
    </source>
</evidence>
<dbReference type="PANTHER" id="PTHR11377">
    <property type="entry name" value="N-MYRISTOYL TRANSFERASE"/>
    <property type="match status" value="1"/>
</dbReference>
<dbReference type="HOGENOM" id="CLU_022882_0_1_1"/>
<dbReference type="InterPro" id="IPR000903">
    <property type="entry name" value="NMT"/>
</dbReference>
<dbReference type="VEuPathDB" id="MicrosporidiaDB:THOM_1389"/>
<keyword evidence="4 6" id="KW-0808">Transferase</keyword>
<dbReference type="OMA" id="CPAMESE"/>
<comment type="similarity">
    <text evidence="1 7">Belongs to the NMT family.</text>
</comment>
<dbReference type="InterPro" id="IPR016181">
    <property type="entry name" value="Acyl_CoA_acyltransferase"/>
</dbReference>
<keyword evidence="11" id="KW-1185">Reference proteome</keyword>
<dbReference type="InterPro" id="IPR022676">
    <property type="entry name" value="NMT_N"/>
</dbReference>
<dbReference type="InterPro" id="IPR022677">
    <property type="entry name" value="NMT_C"/>
</dbReference>
<dbReference type="InParanoid" id="L7JYB3"/>
<dbReference type="Pfam" id="PF02799">
    <property type="entry name" value="NMT_C"/>
    <property type="match status" value="1"/>
</dbReference>
<feature type="chain" id="PRO_5003979239" description="Glycylpeptide N-tetradecanoyltransferase" evidence="8">
    <location>
        <begin position="22"/>
        <end position="378"/>
    </location>
</feature>
<evidence type="ECO:0000256" key="7">
    <source>
        <dbReference type="RuleBase" id="RU004178"/>
    </source>
</evidence>
<proteinExistence type="inferred from homology"/>